<keyword evidence="1" id="KW-0597">Phosphoprotein</keyword>
<feature type="domain" description="Response regulatory" evidence="2">
    <location>
        <begin position="5"/>
        <end position="114"/>
    </location>
</feature>
<dbReference type="Gene3D" id="3.30.450.40">
    <property type="match status" value="1"/>
</dbReference>
<protein>
    <recommendedName>
        <fullName evidence="2">Response regulatory domain-containing protein</fullName>
    </recommendedName>
</protein>
<dbReference type="SUPFAM" id="SSF52172">
    <property type="entry name" value="CheY-like"/>
    <property type="match status" value="1"/>
</dbReference>
<reference evidence="3 4" key="1">
    <citation type="submission" date="2017-11" db="EMBL/GenBank/DDBJ databases">
        <title>Evolution of Phototrophy in the Chloroflexi Phylum Driven by Horizontal Gene Transfer.</title>
        <authorList>
            <person name="Ward L.M."/>
            <person name="Hemp J."/>
            <person name="Shih P.M."/>
            <person name="Mcglynn S.E."/>
            <person name="Fischer W."/>
        </authorList>
    </citation>
    <scope>NUCLEOTIDE SEQUENCE [LARGE SCALE GENOMIC DNA]</scope>
    <source>
        <strain evidence="3">JP3_13</strain>
    </source>
</reference>
<dbReference type="InterPro" id="IPR029016">
    <property type="entry name" value="GAF-like_dom_sf"/>
</dbReference>
<comment type="caution">
    <text evidence="3">The sequence shown here is derived from an EMBL/GenBank/DDBJ whole genome shotgun (WGS) entry which is preliminary data.</text>
</comment>
<dbReference type="GO" id="GO:0000160">
    <property type="term" value="P:phosphorelay signal transduction system"/>
    <property type="evidence" value="ECO:0007669"/>
    <property type="project" value="InterPro"/>
</dbReference>
<evidence type="ECO:0000313" key="4">
    <source>
        <dbReference type="Proteomes" id="UP000229681"/>
    </source>
</evidence>
<dbReference type="Proteomes" id="UP000229681">
    <property type="component" value="Unassembled WGS sequence"/>
</dbReference>
<sequence length="279" mass="30454">MSTISVLVATQAASMARYRENLAKEPTLNVTYATSLESAHETLRDSSKHFDVFVADNALGDTFELIRAVRLEKPRLLILTVDEEADFSMPGRADDVSLTPFKDDELIRKIKRLAEERRLETVRADALPPIRNLAKALAKATKGLGKQQAAVSAIMDLGYDHVAFYALEPGKNTLTLTAQMGDNVVMNAMPQRAEPNSLVAMVAQSGKSQIAVRGTAQSHFLLEKGRFGSAVAVSVGQSMRFGVVIAFREPPNSISQEHVIMLELVCAQLASSLAKDQRE</sequence>
<proteinExistence type="predicted"/>
<accession>A0A2M8PFX8</accession>
<evidence type="ECO:0000313" key="3">
    <source>
        <dbReference type="EMBL" id="PJF36458.1"/>
    </source>
</evidence>
<dbReference type="InterPro" id="IPR001789">
    <property type="entry name" value="Sig_transdc_resp-reg_receiver"/>
</dbReference>
<name>A0A2M8PFX8_9CHLR</name>
<feature type="modified residue" description="4-aspartylphosphate" evidence="1">
    <location>
        <position position="56"/>
    </location>
</feature>
<organism evidence="3 4">
    <name type="scientific">Candidatus Thermofonsia Clade 1 bacterium</name>
    <dbReference type="NCBI Taxonomy" id="2364210"/>
    <lineage>
        <taxon>Bacteria</taxon>
        <taxon>Bacillati</taxon>
        <taxon>Chloroflexota</taxon>
        <taxon>Candidatus Thermofontia</taxon>
        <taxon>Candidatus Thermofonsia Clade 1</taxon>
    </lineage>
</organism>
<dbReference type="SUPFAM" id="SSF55781">
    <property type="entry name" value="GAF domain-like"/>
    <property type="match status" value="1"/>
</dbReference>
<evidence type="ECO:0000259" key="2">
    <source>
        <dbReference type="PROSITE" id="PS50110"/>
    </source>
</evidence>
<dbReference type="PROSITE" id="PS50110">
    <property type="entry name" value="RESPONSE_REGULATORY"/>
    <property type="match status" value="1"/>
</dbReference>
<dbReference type="Gene3D" id="3.40.50.2300">
    <property type="match status" value="1"/>
</dbReference>
<dbReference type="EMBL" id="PGTM01000052">
    <property type="protein sequence ID" value="PJF36458.1"/>
    <property type="molecule type" value="Genomic_DNA"/>
</dbReference>
<dbReference type="AlphaFoldDB" id="A0A2M8PFX8"/>
<evidence type="ECO:0000256" key="1">
    <source>
        <dbReference type="PROSITE-ProRule" id="PRU00169"/>
    </source>
</evidence>
<dbReference type="InterPro" id="IPR011006">
    <property type="entry name" value="CheY-like_superfamily"/>
</dbReference>
<gene>
    <name evidence="3" type="ORF">CUN49_05330</name>
</gene>